<dbReference type="RefSeq" id="WP_135703019.1">
    <property type="nucleotide sequence ID" value="NZ_CP038634.1"/>
</dbReference>
<gene>
    <name evidence="1" type="ORF">E0W60_03335</name>
</gene>
<name>A0A4P7L4B2_9BURK</name>
<accession>A0A4P7L4B2</accession>
<organism evidence="1 2">
    <name type="scientific">Cupriavidus oxalaticus</name>
    <dbReference type="NCBI Taxonomy" id="96344"/>
    <lineage>
        <taxon>Bacteria</taxon>
        <taxon>Pseudomonadati</taxon>
        <taxon>Pseudomonadota</taxon>
        <taxon>Betaproteobacteria</taxon>
        <taxon>Burkholderiales</taxon>
        <taxon>Burkholderiaceae</taxon>
        <taxon>Cupriavidus</taxon>
    </lineage>
</organism>
<evidence type="ECO:0000313" key="2">
    <source>
        <dbReference type="Proteomes" id="UP000295294"/>
    </source>
</evidence>
<dbReference type="EMBL" id="CP038634">
    <property type="protein sequence ID" value="QBY50264.1"/>
    <property type="molecule type" value="Genomic_DNA"/>
</dbReference>
<sequence>MMDCRPETIGAATWHLCPDPLQPAGARLRALVQARLIDEITQRPVQASRVGTTDRRLALHVAQRITRDGLAGLAGWPASVFPALASGAAAIPMRIEAHGYLPLDLDGTLGPFPAFPGDFTALDHGDVFLHRTGVACKGRVVRRDTAANLPLPGATVEIDGVWPTYPPAGVMPAAVMEPANLVALSPGLYRSHAVAALARCDLVEDLPQAKRLLQPAAPGARRLRLDNRDTLAPGMPLVIDAGDAERREVIGIHAVDTSLSADQPAWVELDYPLRHLHRRQAQAVPASIPATHDPRNLSRAAQAGDPCAFLAAAAPWPALSLVQVDDGANPPEYQRIEHYATAADADGYFRLPRISRLALFRLRATHPAPPQPLLLTIEPDYGLAEQVLPVAFE</sequence>
<dbReference type="Proteomes" id="UP000295294">
    <property type="component" value="Chromosome 1"/>
</dbReference>
<reference evidence="1 2" key="1">
    <citation type="submission" date="2019-03" db="EMBL/GenBank/DDBJ databases">
        <title>Efficiently degradation of phenoxyalkanoic acid herbicides by Cupriavidus oxalaticus strain X32.</title>
        <authorList>
            <person name="Sheng X."/>
        </authorList>
    </citation>
    <scope>NUCLEOTIDE SEQUENCE [LARGE SCALE GENOMIC DNA]</scope>
    <source>
        <strain evidence="1 2">X32</strain>
    </source>
</reference>
<evidence type="ECO:0000313" key="1">
    <source>
        <dbReference type="EMBL" id="QBY50264.1"/>
    </source>
</evidence>
<protein>
    <submittedName>
        <fullName evidence="1">Uncharacterized protein</fullName>
    </submittedName>
</protein>
<dbReference type="OrthoDB" id="8957677at2"/>
<proteinExistence type="predicted"/>
<dbReference type="AlphaFoldDB" id="A0A4P7L4B2"/>
<dbReference type="KEGG" id="cox:E0W60_03335"/>
<dbReference type="STRING" id="1349762.GCA_001592245_03369"/>